<protein>
    <recommendedName>
        <fullName evidence="2">DUF7349 domain-containing protein</fullName>
    </recommendedName>
</protein>
<evidence type="ECO:0000256" key="1">
    <source>
        <dbReference type="SAM" id="MobiDB-lite"/>
    </source>
</evidence>
<gene>
    <name evidence="3" type="ORF">7AX1_203</name>
</gene>
<proteinExistence type="predicted"/>
<dbReference type="InterPro" id="IPR055773">
    <property type="entry name" value="DUF7349"/>
</dbReference>
<sequence>MLNYTKTNIEMATPYGKVTIDDKGKVNGLTKEQEKEFANLNGFTYTEDKKTQPKKETKEETKEESKKEDTKPKTTTRKTSTRKTTTKKSENK</sequence>
<evidence type="ECO:0000259" key="2">
    <source>
        <dbReference type="Pfam" id="PF24040"/>
    </source>
</evidence>
<dbReference type="EMBL" id="MF417868">
    <property type="protein sequence ID" value="ASN67840.1"/>
    <property type="molecule type" value="Genomic_DNA"/>
</dbReference>
<reference evidence="3" key="1">
    <citation type="submission" date="2017-06" db="EMBL/GenBank/DDBJ databases">
        <title>Novel phages from South African skin metaviromes.</title>
        <authorList>
            <person name="van Zyl L.J."/>
            <person name="Abrahams Y."/>
            <person name="Stander E.A."/>
            <person name="Kirby B.M."/>
            <person name="Clavaud C."/>
            <person name="Farcet C."/>
            <person name="Breton L."/>
            <person name="Trindade M.I."/>
        </authorList>
    </citation>
    <scope>NUCLEOTIDE SEQUENCE</scope>
</reference>
<evidence type="ECO:0000313" key="3">
    <source>
        <dbReference type="EMBL" id="ASN67840.1"/>
    </source>
</evidence>
<dbReference type="Pfam" id="PF24040">
    <property type="entry name" value="DUF7349"/>
    <property type="match status" value="1"/>
</dbReference>
<feature type="compositionally biased region" description="Basic residues" evidence="1">
    <location>
        <begin position="74"/>
        <end position="86"/>
    </location>
</feature>
<accession>A0A2H4IZ37</accession>
<feature type="region of interest" description="Disordered" evidence="1">
    <location>
        <begin position="37"/>
        <end position="92"/>
    </location>
</feature>
<organism evidence="3">
    <name type="scientific">uncultured Caudovirales phage</name>
    <dbReference type="NCBI Taxonomy" id="2100421"/>
    <lineage>
        <taxon>Viruses</taxon>
        <taxon>Duplodnaviria</taxon>
        <taxon>Heunggongvirae</taxon>
        <taxon>Uroviricota</taxon>
        <taxon>Caudoviricetes</taxon>
        <taxon>Peduoviridae</taxon>
        <taxon>Maltschvirus</taxon>
        <taxon>Maltschvirus maltsch</taxon>
    </lineage>
</organism>
<name>A0A2H4IZ37_9CAUD</name>
<feature type="compositionally biased region" description="Basic and acidic residues" evidence="1">
    <location>
        <begin position="46"/>
        <end position="72"/>
    </location>
</feature>
<feature type="domain" description="DUF7349" evidence="2">
    <location>
        <begin position="6"/>
        <end position="51"/>
    </location>
</feature>